<dbReference type="EMBL" id="MU128968">
    <property type="protein sequence ID" value="KAF9513821.1"/>
    <property type="molecule type" value="Genomic_DNA"/>
</dbReference>
<dbReference type="Gene3D" id="3.60.15.10">
    <property type="entry name" value="Ribonuclease Z/Hydroxyacylglutathione hydrolase-like"/>
    <property type="match status" value="1"/>
</dbReference>
<dbReference type="Pfam" id="PF12706">
    <property type="entry name" value="Lactamase_B_2"/>
    <property type="match status" value="1"/>
</dbReference>
<dbReference type="InterPro" id="IPR036866">
    <property type="entry name" value="RibonucZ/Hydroxyglut_hydro"/>
</dbReference>
<reference evidence="2" key="1">
    <citation type="journal article" date="2020" name="Nat. Commun.">
        <title>Large-scale genome sequencing of mycorrhizal fungi provides insights into the early evolution of symbiotic traits.</title>
        <authorList>
            <person name="Miyauchi S."/>
            <person name="Kiss E."/>
            <person name="Kuo A."/>
            <person name="Drula E."/>
            <person name="Kohler A."/>
            <person name="Sanchez-Garcia M."/>
            <person name="Morin E."/>
            <person name="Andreopoulos B."/>
            <person name="Barry K.W."/>
            <person name="Bonito G."/>
            <person name="Buee M."/>
            <person name="Carver A."/>
            <person name="Chen C."/>
            <person name="Cichocki N."/>
            <person name="Clum A."/>
            <person name="Culley D."/>
            <person name="Crous P.W."/>
            <person name="Fauchery L."/>
            <person name="Girlanda M."/>
            <person name="Hayes R.D."/>
            <person name="Keri Z."/>
            <person name="LaButti K."/>
            <person name="Lipzen A."/>
            <person name="Lombard V."/>
            <person name="Magnuson J."/>
            <person name="Maillard F."/>
            <person name="Murat C."/>
            <person name="Nolan M."/>
            <person name="Ohm R.A."/>
            <person name="Pangilinan J."/>
            <person name="Pereira M.F."/>
            <person name="Perotto S."/>
            <person name="Peter M."/>
            <person name="Pfister S."/>
            <person name="Riley R."/>
            <person name="Sitrit Y."/>
            <person name="Stielow J.B."/>
            <person name="Szollosi G."/>
            <person name="Zifcakova L."/>
            <person name="Stursova M."/>
            <person name="Spatafora J.W."/>
            <person name="Tedersoo L."/>
            <person name="Vaario L.M."/>
            <person name="Yamada A."/>
            <person name="Yan M."/>
            <person name="Wang P."/>
            <person name="Xu J."/>
            <person name="Bruns T."/>
            <person name="Baldrian P."/>
            <person name="Vilgalys R."/>
            <person name="Dunand C."/>
            <person name="Henrissat B."/>
            <person name="Grigoriev I.V."/>
            <person name="Hibbett D."/>
            <person name="Nagy L.G."/>
            <person name="Martin F.M."/>
        </authorList>
    </citation>
    <scope>NUCLEOTIDE SEQUENCE</scope>
    <source>
        <strain evidence="2">UP504</strain>
    </source>
</reference>
<evidence type="ECO:0000259" key="1">
    <source>
        <dbReference type="Pfam" id="PF12706"/>
    </source>
</evidence>
<dbReference type="GO" id="GO:0005737">
    <property type="term" value="C:cytoplasm"/>
    <property type="evidence" value="ECO:0007669"/>
    <property type="project" value="TreeGrafter"/>
</dbReference>
<protein>
    <recommendedName>
        <fullName evidence="1">Metallo-beta-lactamase domain-containing protein</fullName>
    </recommendedName>
</protein>
<dbReference type="InterPro" id="IPR001279">
    <property type="entry name" value="Metallo-B-lactamas"/>
</dbReference>
<dbReference type="PANTHER" id="PTHR15032">
    <property type="entry name" value="N-ACYL-PHOSPHATIDYLETHANOLAMINE-HYDROLYZING PHOSPHOLIPASE D"/>
    <property type="match status" value="1"/>
</dbReference>
<sequence>MGNLFKSRSCVVHVSIPSTTENTPTPGTRPSHHLNDEATAFFNPWSSSVLSTTGSLKSNQLTVASRCKEIGFAAILKFIVQFTSPRIPKNVTELIPMHVPAWVTPDTDADKIKATWMGHACFVLELPAPSGATRGPRVLVDPVLTARCSPFNYGRPRLAAPCAIEDLPDIDIVLVSHNHYDHMDTITLRKIEQLHHPHYFSTLGNHYYFSDLSIPPGRIHILDCFKLTCTPAQHHTSRGLFDHSKTLWGGFVLSSDPDRSDKQFSVYFTGDTGYRYVPDGSNEKDMPVCPIFKELGNKFGGFDLALLPIGCYMPREYMSSIHASPSDSVQIFKDVKARRALAMHWGTWLLGSCEPVMQPPELLSQACAEEGIEDGSFTLADLGRTVAIECEKRDSLSTGL</sequence>
<dbReference type="AlphaFoldDB" id="A0A9P6AXI1"/>
<evidence type="ECO:0000313" key="2">
    <source>
        <dbReference type="EMBL" id="KAF9513821.1"/>
    </source>
</evidence>
<dbReference type="PANTHER" id="PTHR15032:SF4">
    <property type="entry name" value="N-ACYL-PHOSPHATIDYLETHANOLAMINE-HYDROLYZING PHOSPHOLIPASE D"/>
    <property type="match status" value="1"/>
</dbReference>
<gene>
    <name evidence="2" type="ORF">BS47DRAFT_1372453</name>
</gene>
<comment type="caution">
    <text evidence="2">The sequence shown here is derived from an EMBL/GenBank/DDBJ whole genome shotgun (WGS) entry which is preliminary data.</text>
</comment>
<dbReference type="GO" id="GO:0070292">
    <property type="term" value="P:N-acylphosphatidylethanolamine metabolic process"/>
    <property type="evidence" value="ECO:0007669"/>
    <property type="project" value="TreeGrafter"/>
</dbReference>
<dbReference type="SUPFAM" id="SSF56281">
    <property type="entry name" value="Metallo-hydrolase/oxidoreductase"/>
    <property type="match status" value="1"/>
</dbReference>
<feature type="domain" description="Metallo-beta-lactamase" evidence="1">
    <location>
        <begin position="137"/>
        <end position="345"/>
    </location>
</feature>
<keyword evidence="3" id="KW-1185">Reference proteome</keyword>
<proteinExistence type="predicted"/>
<evidence type="ECO:0000313" key="3">
    <source>
        <dbReference type="Proteomes" id="UP000886523"/>
    </source>
</evidence>
<dbReference type="GO" id="GO:0070290">
    <property type="term" value="F:N-acylphosphatidylethanolamine-specific phospholipase D activity"/>
    <property type="evidence" value="ECO:0007669"/>
    <property type="project" value="TreeGrafter"/>
</dbReference>
<dbReference type="GO" id="GO:0070291">
    <property type="term" value="P:N-acylethanolamine metabolic process"/>
    <property type="evidence" value="ECO:0007669"/>
    <property type="project" value="TreeGrafter"/>
</dbReference>
<name>A0A9P6AXI1_9AGAM</name>
<organism evidence="2 3">
    <name type="scientific">Hydnum rufescens UP504</name>
    <dbReference type="NCBI Taxonomy" id="1448309"/>
    <lineage>
        <taxon>Eukaryota</taxon>
        <taxon>Fungi</taxon>
        <taxon>Dikarya</taxon>
        <taxon>Basidiomycota</taxon>
        <taxon>Agaricomycotina</taxon>
        <taxon>Agaricomycetes</taxon>
        <taxon>Cantharellales</taxon>
        <taxon>Hydnaceae</taxon>
        <taxon>Hydnum</taxon>
    </lineage>
</organism>
<dbReference type="OrthoDB" id="332863at2759"/>
<dbReference type="Proteomes" id="UP000886523">
    <property type="component" value="Unassembled WGS sequence"/>
</dbReference>
<accession>A0A9P6AXI1</accession>